<dbReference type="EMBL" id="HBUF01560475">
    <property type="protein sequence ID" value="CAG6762092.1"/>
    <property type="molecule type" value="Transcribed_RNA"/>
</dbReference>
<keyword evidence="2" id="KW-0472">Membrane</keyword>
<feature type="chain" id="PRO_5034598073" evidence="3">
    <location>
        <begin position="26"/>
        <end position="504"/>
    </location>
</feature>
<sequence length="504" mass="57566">MGYLCNGVLVILLVLVISDHNLVSSLELVDSSSNEDTGATQGQLDSPTCPISKETPSVLIIEKPQHDLKNDTLHNKAQDQNETKSPPEFFPFTKLVLKPVFHIKRVSNINDKYDNTETNNEVPRFVSCNNVPHFLDISGRRTPARPLIHRSIFFTKLINPRANAMPRPIHYLGGLNPISSDPTLGLLDRMMNDLMVPLLNDMPLLDNVNLRRQENGEDSSLKFWMQNENRNKPNPWSKRENPFEVTDENVSSEDVGTNNDSTAEEDSDYKSDLWKKFMKDDKNKQDGIATDYATLDPKQKICKNCKSFEKSAEHWDGKMNDEKEAETEWWSRLVLPWKRPIYKDHKKSSHQETRMSGGDEDILDDLFSDEDEKESVTGFNTNAVGLRGNEELPMKYKMNLTKKHSKPMEGDSHTPTRGKRTHRNVNYDAVMVLFSFGIIIVLMYKIMGFLSKIRAHNTATTTRSPFASTERKLRLPPLPFLLPSTYYTPSSRQDHNNPVAMALN</sequence>
<evidence type="ECO:0000313" key="4">
    <source>
        <dbReference type="EMBL" id="CAG6762092.1"/>
    </source>
</evidence>
<feature type="signal peptide" evidence="3">
    <location>
        <begin position="1"/>
        <end position="25"/>
    </location>
</feature>
<keyword evidence="2" id="KW-1133">Transmembrane helix</keyword>
<feature type="compositionally biased region" description="Polar residues" evidence="1">
    <location>
        <begin position="37"/>
        <end position="46"/>
    </location>
</feature>
<protein>
    <submittedName>
        <fullName evidence="4">Uncharacterized protein</fullName>
    </submittedName>
</protein>
<dbReference type="AlphaFoldDB" id="A0A8D9AAZ4"/>
<organism evidence="4">
    <name type="scientific">Cacopsylla melanoneura</name>
    <dbReference type="NCBI Taxonomy" id="428564"/>
    <lineage>
        <taxon>Eukaryota</taxon>
        <taxon>Metazoa</taxon>
        <taxon>Ecdysozoa</taxon>
        <taxon>Arthropoda</taxon>
        <taxon>Hexapoda</taxon>
        <taxon>Insecta</taxon>
        <taxon>Pterygota</taxon>
        <taxon>Neoptera</taxon>
        <taxon>Paraneoptera</taxon>
        <taxon>Hemiptera</taxon>
        <taxon>Sternorrhyncha</taxon>
        <taxon>Psylloidea</taxon>
        <taxon>Psyllidae</taxon>
        <taxon>Psyllinae</taxon>
        <taxon>Cacopsylla</taxon>
    </lineage>
</organism>
<accession>A0A8D9AAZ4</accession>
<feature type="region of interest" description="Disordered" evidence="1">
    <location>
        <begin position="32"/>
        <end position="51"/>
    </location>
</feature>
<proteinExistence type="predicted"/>
<keyword evidence="2" id="KW-0812">Transmembrane</keyword>
<evidence type="ECO:0000256" key="2">
    <source>
        <dbReference type="SAM" id="Phobius"/>
    </source>
</evidence>
<feature type="compositionally biased region" description="Polar residues" evidence="1">
    <location>
        <begin position="252"/>
        <end position="261"/>
    </location>
</feature>
<reference evidence="4" key="1">
    <citation type="submission" date="2021-05" db="EMBL/GenBank/DDBJ databases">
        <authorList>
            <person name="Alioto T."/>
            <person name="Alioto T."/>
            <person name="Gomez Garrido J."/>
        </authorList>
    </citation>
    <scope>NUCLEOTIDE SEQUENCE</scope>
</reference>
<feature type="transmembrane region" description="Helical" evidence="2">
    <location>
        <begin position="425"/>
        <end position="444"/>
    </location>
</feature>
<feature type="region of interest" description="Disordered" evidence="1">
    <location>
        <begin position="226"/>
        <end position="267"/>
    </location>
</feature>
<evidence type="ECO:0000256" key="3">
    <source>
        <dbReference type="SAM" id="SignalP"/>
    </source>
</evidence>
<name>A0A8D9AAZ4_9HEMI</name>
<keyword evidence="3" id="KW-0732">Signal</keyword>
<evidence type="ECO:0000256" key="1">
    <source>
        <dbReference type="SAM" id="MobiDB-lite"/>
    </source>
</evidence>